<evidence type="ECO:0000256" key="1">
    <source>
        <dbReference type="SAM" id="MobiDB-lite"/>
    </source>
</evidence>
<dbReference type="AlphaFoldDB" id="A0AAV7U9X6"/>
<sequence>MLFDAQPYISWYPCTPSRPAKRVIKWVISEVLAAVAGIVGFMRVLPYALKISMAPKTTRNPGEKLDGVKTTRVGRDKGDLVGANKRLTSIIGKRAGKNMPGSGKDAKSCDSATPLLEVKGKNKSQSTIMSFLAGGAQDSSPAHTTLSSEINPLGTETILLDTSSNKTVIECNKPLTKTIRGSEGLLGTGDSKGATREKELVPPAGSEQPQVQSQPQAQQPEYQTSEETANTSGSALDIEDMHKTPLSLKKWNKAIEKDLKSSDWVKDSSDKFYSLTEESDLSSGEHSFSESSSGNTSEAGNKSSSNEPTVRQLRRQRKCTKPRPCSQEYPENLTATGGRTLKWDYSGIRLTDSPTTNDQGPVNNNMEGNIGGTASNMCVGAPRLGFCSQYITQLKSFKQRLGLKVGVQESLQSDCRERSVRLQSHAQKLRLSYALWKKG</sequence>
<evidence type="ECO:0000313" key="3">
    <source>
        <dbReference type="Proteomes" id="UP001066276"/>
    </source>
</evidence>
<proteinExistence type="predicted"/>
<gene>
    <name evidence="2" type="ORF">NDU88_002139</name>
</gene>
<name>A0AAV7U9X6_PLEWA</name>
<feature type="compositionally biased region" description="Basic residues" evidence="1">
    <location>
        <begin position="312"/>
        <end position="321"/>
    </location>
</feature>
<feature type="region of interest" description="Disordered" evidence="1">
    <location>
        <begin position="277"/>
        <end position="333"/>
    </location>
</feature>
<dbReference type="EMBL" id="JANPWB010000005">
    <property type="protein sequence ID" value="KAJ1185346.1"/>
    <property type="molecule type" value="Genomic_DNA"/>
</dbReference>
<feature type="region of interest" description="Disordered" evidence="1">
    <location>
        <begin position="179"/>
        <end position="241"/>
    </location>
</feature>
<feature type="compositionally biased region" description="Low complexity" evidence="1">
    <location>
        <begin position="208"/>
        <end position="223"/>
    </location>
</feature>
<accession>A0AAV7U9X6</accession>
<protein>
    <submittedName>
        <fullName evidence="2">Uncharacterized protein</fullName>
    </submittedName>
</protein>
<dbReference type="Proteomes" id="UP001066276">
    <property type="component" value="Chromosome 3_1"/>
</dbReference>
<comment type="caution">
    <text evidence="2">The sequence shown here is derived from an EMBL/GenBank/DDBJ whole genome shotgun (WGS) entry which is preliminary data.</text>
</comment>
<keyword evidence="3" id="KW-1185">Reference proteome</keyword>
<reference evidence="2" key="1">
    <citation type="journal article" date="2022" name="bioRxiv">
        <title>Sequencing and chromosome-scale assembly of the giantPleurodeles waltlgenome.</title>
        <authorList>
            <person name="Brown T."/>
            <person name="Elewa A."/>
            <person name="Iarovenko S."/>
            <person name="Subramanian E."/>
            <person name="Araus A.J."/>
            <person name="Petzold A."/>
            <person name="Susuki M."/>
            <person name="Suzuki K.-i.T."/>
            <person name="Hayashi T."/>
            <person name="Toyoda A."/>
            <person name="Oliveira C."/>
            <person name="Osipova E."/>
            <person name="Leigh N.D."/>
            <person name="Simon A."/>
            <person name="Yun M.H."/>
        </authorList>
    </citation>
    <scope>NUCLEOTIDE SEQUENCE</scope>
    <source>
        <strain evidence="2">20211129_DDA</strain>
        <tissue evidence="2">Liver</tissue>
    </source>
</reference>
<feature type="compositionally biased region" description="Polar residues" evidence="1">
    <location>
        <begin position="225"/>
        <end position="234"/>
    </location>
</feature>
<feature type="compositionally biased region" description="Low complexity" evidence="1">
    <location>
        <begin position="281"/>
        <end position="300"/>
    </location>
</feature>
<evidence type="ECO:0000313" key="2">
    <source>
        <dbReference type="EMBL" id="KAJ1185346.1"/>
    </source>
</evidence>
<organism evidence="2 3">
    <name type="scientific">Pleurodeles waltl</name>
    <name type="common">Iberian ribbed newt</name>
    <dbReference type="NCBI Taxonomy" id="8319"/>
    <lineage>
        <taxon>Eukaryota</taxon>
        <taxon>Metazoa</taxon>
        <taxon>Chordata</taxon>
        <taxon>Craniata</taxon>
        <taxon>Vertebrata</taxon>
        <taxon>Euteleostomi</taxon>
        <taxon>Amphibia</taxon>
        <taxon>Batrachia</taxon>
        <taxon>Caudata</taxon>
        <taxon>Salamandroidea</taxon>
        <taxon>Salamandridae</taxon>
        <taxon>Pleurodelinae</taxon>
        <taxon>Pleurodeles</taxon>
    </lineage>
</organism>